<keyword evidence="2" id="KW-1003">Cell membrane</keyword>
<feature type="transmembrane region" description="Helical" evidence="6">
    <location>
        <begin position="23"/>
        <end position="50"/>
    </location>
</feature>
<feature type="transmembrane region" description="Helical" evidence="6">
    <location>
        <begin position="329"/>
        <end position="354"/>
    </location>
</feature>
<feature type="transmembrane region" description="Helical" evidence="6">
    <location>
        <begin position="421"/>
        <end position="443"/>
    </location>
</feature>
<organism evidence="7 8">
    <name type="scientific">Rhodothermus profundi</name>
    <dbReference type="NCBI Taxonomy" id="633813"/>
    <lineage>
        <taxon>Bacteria</taxon>
        <taxon>Pseudomonadati</taxon>
        <taxon>Rhodothermota</taxon>
        <taxon>Rhodothermia</taxon>
        <taxon>Rhodothermales</taxon>
        <taxon>Rhodothermaceae</taxon>
        <taxon>Rhodothermus</taxon>
    </lineage>
</organism>
<dbReference type="PANTHER" id="PTHR30250:SF11">
    <property type="entry name" value="O-ANTIGEN TRANSPORTER-RELATED"/>
    <property type="match status" value="1"/>
</dbReference>
<evidence type="ECO:0000256" key="6">
    <source>
        <dbReference type="SAM" id="Phobius"/>
    </source>
</evidence>
<evidence type="ECO:0000313" key="7">
    <source>
        <dbReference type="EMBL" id="SHK08332.1"/>
    </source>
</evidence>
<name>A0A1M6PK25_9BACT</name>
<keyword evidence="4 6" id="KW-1133">Transmembrane helix</keyword>
<feature type="transmembrane region" description="Helical" evidence="6">
    <location>
        <begin position="246"/>
        <end position="276"/>
    </location>
</feature>
<evidence type="ECO:0000256" key="1">
    <source>
        <dbReference type="ARBA" id="ARBA00004651"/>
    </source>
</evidence>
<dbReference type="STRING" id="633813.SAMN04488087_0215"/>
<feature type="transmembrane region" description="Helical" evidence="6">
    <location>
        <begin position="366"/>
        <end position="387"/>
    </location>
</feature>
<dbReference type="EMBL" id="FRAU01000001">
    <property type="protein sequence ID" value="SHK08332.1"/>
    <property type="molecule type" value="Genomic_DNA"/>
</dbReference>
<evidence type="ECO:0000256" key="5">
    <source>
        <dbReference type="ARBA" id="ARBA00023136"/>
    </source>
</evidence>
<comment type="subcellular location">
    <subcellularLocation>
        <location evidence="1">Cell membrane</location>
        <topology evidence="1">Multi-pass membrane protein</topology>
    </subcellularLocation>
</comment>
<feature type="transmembrane region" description="Helical" evidence="6">
    <location>
        <begin position="62"/>
        <end position="83"/>
    </location>
</feature>
<keyword evidence="8" id="KW-1185">Reference proteome</keyword>
<evidence type="ECO:0000256" key="3">
    <source>
        <dbReference type="ARBA" id="ARBA00022692"/>
    </source>
</evidence>
<keyword evidence="3 6" id="KW-0812">Transmembrane</keyword>
<proteinExistence type="predicted"/>
<feature type="transmembrane region" description="Helical" evidence="6">
    <location>
        <begin position="394"/>
        <end position="415"/>
    </location>
</feature>
<evidence type="ECO:0000313" key="8">
    <source>
        <dbReference type="Proteomes" id="UP000185812"/>
    </source>
</evidence>
<dbReference type="PANTHER" id="PTHR30250">
    <property type="entry name" value="PST FAMILY PREDICTED COLANIC ACID TRANSPORTER"/>
    <property type="match status" value="1"/>
</dbReference>
<feature type="transmembrane region" description="Helical" evidence="6">
    <location>
        <begin position="205"/>
        <end position="225"/>
    </location>
</feature>
<gene>
    <name evidence="7" type="ORF">SAMN04488087_0215</name>
</gene>
<feature type="transmembrane region" description="Helical" evidence="6">
    <location>
        <begin position="180"/>
        <end position="199"/>
    </location>
</feature>
<sequence>MKELGKWTSGNLRRAWERGFGQVLGRGIGIGALTGLLSRGVGILVQIFAMPIALHALGVDRFGVFLMLMGLAQWVTLGNFGMSDALTRFVAGGEANDAEKLGDYLGAALTFSLIFGTFLALVCGGIILGWLQSKATLSALPWSEVLEASVILLGLMMVKTITATFQGVQVGRLKSYKVNLFQIVGKLCVIGLLAIAAFAKAGLSGFVAAMVGGLLVGDVLNAYDVMKQVYPRFKNICKKNYIKLKLILKTGLSYSIINFVAFGTTGFLVFLVGALAEPSEAARFGLLMRLWVMITSLLAIINLPVWPAFLDAFRENDWQWLKISIKRLLMLEVSVGLVIAMSIGVGVSQILHLWVGEYFEISSKEAWFFALALFQAIWAYCWGIILMGLQKEKVVAVTHLIRFVIIVTTGIFMIPQMGANGAIVALGGAYFVAETFILPWIGLTALQRRIIKTSGARL</sequence>
<evidence type="ECO:0000256" key="2">
    <source>
        <dbReference type="ARBA" id="ARBA00022475"/>
    </source>
</evidence>
<feature type="transmembrane region" description="Helical" evidence="6">
    <location>
        <begin position="148"/>
        <end position="168"/>
    </location>
</feature>
<accession>A0A1M6PK25</accession>
<feature type="transmembrane region" description="Helical" evidence="6">
    <location>
        <begin position="104"/>
        <end position="128"/>
    </location>
</feature>
<dbReference type="GO" id="GO:0005886">
    <property type="term" value="C:plasma membrane"/>
    <property type="evidence" value="ECO:0007669"/>
    <property type="project" value="UniProtKB-SubCell"/>
</dbReference>
<keyword evidence="5 6" id="KW-0472">Membrane</keyword>
<feature type="transmembrane region" description="Helical" evidence="6">
    <location>
        <begin position="288"/>
        <end position="309"/>
    </location>
</feature>
<dbReference type="Proteomes" id="UP000185812">
    <property type="component" value="Unassembled WGS sequence"/>
</dbReference>
<dbReference type="InterPro" id="IPR050833">
    <property type="entry name" value="Poly_Biosynth_Transport"/>
</dbReference>
<protein>
    <submittedName>
        <fullName evidence="7">Membrane protein involved in the export of O-antigen and teichoic acid</fullName>
    </submittedName>
</protein>
<reference evidence="8" key="1">
    <citation type="submission" date="2016-11" db="EMBL/GenBank/DDBJ databases">
        <authorList>
            <person name="Varghese N."/>
            <person name="Submissions S."/>
        </authorList>
    </citation>
    <scope>NUCLEOTIDE SEQUENCE [LARGE SCALE GENOMIC DNA]</scope>
    <source>
        <strain evidence="8">DSM 22212</strain>
    </source>
</reference>
<dbReference type="AlphaFoldDB" id="A0A1M6PK25"/>
<evidence type="ECO:0000256" key="4">
    <source>
        <dbReference type="ARBA" id="ARBA00022989"/>
    </source>
</evidence>